<keyword evidence="2" id="KW-0732">Signal</keyword>
<feature type="chain" id="PRO_5043938153" evidence="2">
    <location>
        <begin position="21"/>
        <end position="799"/>
    </location>
</feature>
<organism evidence="3 4">
    <name type="scientific">Prevotella jejuni</name>
    <dbReference type="NCBI Taxonomy" id="1177574"/>
    <lineage>
        <taxon>Bacteria</taxon>
        <taxon>Pseudomonadati</taxon>
        <taxon>Bacteroidota</taxon>
        <taxon>Bacteroidia</taxon>
        <taxon>Bacteroidales</taxon>
        <taxon>Prevotellaceae</taxon>
        <taxon>Prevotella</taxon>
    </lineage>
</organism>
<name>A0A2N9QS45_9BACT</name>
<protein>
    <submittedName>
        <fullName evidence="3">Porin</fullName>
    </submittedName>
</protein>
<gene>
    <name evidence="3" type="ORF">SAMN06265364_12617</name>
</gene>
<accession>A0A2N9QS45</accession>
<evidence type="ECO:0000256" key="2">
    <source>
        <dbReference type="SAM" id="SignalP"/>
    </source>
</evidence>
<evidence type="ECO:0000256" key="1">
    <source>
        <dbReference type="SAM" id="MobiDB-lite"/>
    </source>
</evidence>
<dbReference type="Pfam" id="PF14121">
    <property type="entry name" value="Porin_10"/>
    <property type="match status" value="1"/>
</dbReference>
<sequence length="799" mass="91278">MKRLTFLFALFVLVANAALAQTDDTSMPNDDGTFTADGYRNNRKLGRSDSIQSQHKEIPRGMKVWTIDERFGDRKAAVPDTLSYMFMNEGLTTGLRGEYNVLGNLGSPLQNRIFIDRALPSEFLFLDPYSMFIVQPGDFQFTSTLSPITVLTYNTAGNRNNGEDRFKALFAVNAGKEWGFGFKFDYLYGRGYYSSQSTSLFNYSMWGSYLGERYQAHLLLSLNHQKVAENGGITNDAYITHPESFRDSYSEEEIPTVLKQNWNRNDNQHVFFNHRYSLGFFRKVPMTAEEIKAKEFALKSHKAQAVEKDKEKARRQAKARGEKFDEEAYDKTKRSAGRPDDAVIAGDVPQAKKDTTTVSGSDRMTVNLEDSTQMANLKKKDALAKDSTQKWMKDEYVPVTSFIHTLRFDNYRRIYQAYDTPTDFYAQNYFNYGSAANDSIYDTTKHWALKNTFALALLEGFNKWAKAGLKAFVSYELRHYTLPSMTTPSGATVSLYNGKQTWNQHDVSVGGQLLKTQGKTFHYDVSAEAWVAGSRAGQVHVDGHADLGFPLLGDTVQLAATAFFHRSAPSFYMGQYFGKHYMWDNNLGQEIHSRLLGEFSLKKTRTKLRVGYDVLKNYTYFGIQNDRVQSGDNYLVQHNNLSVRQSGSPISLLTVQLQQDFRLGIFNWQNVLTLQKSSKEDILPVPTFNAYSNLFIRFRIARVLDVDLGVDGRYFTNYYAPEYIPGIGSFGIQETEASRTKIGNYPLLNAYANFQLQHTRFFIMFTHVNCGDGGRYFYTPHYPLNQRLLQFGISWNFFN</sequence>
<proteinExistence type="predicted"/>
<evidence type="ECO:0000313" key="4">
    <source>
        <dbReference type="Proteomes" id="UP000198427"/>
    </source>
</evidence>
<dbReference type="GeneID" id="94030606"/>
<feature type="signal peptide" evidence="2">
    <location>
        <begin position="1"/>
        <end position="20"/>
    </location>
</feature>
<dbReference type="Proteomes" id="UP000198427">
    <property type="component" value="Unassembled WGS sequence"/>
</dbReference>
<dbReference type="InterPro" id="IPR025631">
    <property type="entry name" value="Porin_10"/>
</dbReference>
<dbReference type="OrthoDB" id="1489309at2"/>
<feature type="region of interest" description="Disordered" evidence="1">
    <location>
        <begin position="304"/>
        <end position="342"/>
    </location>
</feature>
<evidence type="ECO:0000313" key="3">
    <source>
        <dbReference type="EMBL" id="SNR99364.1"/>
    </source>
</evidence>
<feature type="compositionally biased region" description="Basic and acidic residues" evidence="1">
    <location>
        <begin position="304"/>
        <end position="323"/>
    </location>
</feature>
<comment type="caution">
    <text evidence="3">The sequence shown here is derived from an EMBL/GenBank/DDBJ whole genome shotgun (WGS) entry which is preliminary data.</text>
</comment>
<dbReference type="KEGG" id="pje:CRM71_14965"/>
<dbReference type="AlphaFoldDB" id="A0A2N9QS45"/>
<dbReference type="RefSeq" id="WP_089366777.1">
    <property type="nucleotide sequence ID" value="NZ_CP023864.1"/>
</dbReference>
<dbReference type="EMBL" id="FZNZ01000026">
    <property type="protein sequence ID" value="SNR99364.1"/>
    <property type="molecule type" value="Genomic_DNA"/>
</dbReference>
<keyword evidence="4" id="KW-1185">Reference proteome</keyword>
<reference evidence="3 4" key="1">
    <citation type="submission" date="2017-06" db="EMBL/GenBank/DDBJ databases">
        <authorList>
            <person name="Varghese N."/>
            <person name="Submissions S."/>
        </authorList>
    </citation>
    <scope>NUCLEOTIDE SEQUENCE [LARGE SCALE GENOMIC DNA]</scope>
    <source>
        <strain evidence="3 4">DSM 26989</strain>
    </source>
</reference>
<feature type="compositionally biased region" description="Basic and acidic residues" evidence="1">
    <location>
        <begin position="329"/>
        <end position="341"/>
    </location>
</feature>